<protein>
    <recommendedName>
        <fullName evidence="4">Transmembrane protein</fullName>
    </recommendedName>
</protein>
<name>A0A453JJY0_AEGTS</name>
<keyword evidence="1" id="KW-0472">Membrane</keyword>
<feature type="transmembrane region" description="Helical" evidence="1">
    <location>
        <begin position="23"/>
        <end position="45"/>
    </location>
</feature>
<organism evidence="2 3">
    <name type="scientific">Aegilops tauschii subsp. strangulata</name>
    <name type="common">Goatgrass</name>
    <dbReference type="NCBI Taxonomy" id="200361"/>
    <lineage>
        <taxon>Eukaryota</taxon>
        <taxon>Viridiplantae</taxon>
        <taxon>Streptophyta</taxon>
        <taxon>Embryophyta</taxon>
        <taxon>Tracheophyta</taxon>
        <taxon>Spermatophyta</taxon>
        <taxon>Magnoliopsida</taxon>
        <taxon>Liliopsida</taxon>
        <taxon>Poales</taxon>
        <taxon>Poaceae</taxon>
        <taxon>BOP clade</taxon>
        <taxon>Pooideae</taxon>
        <taxon>Triticodae</taxon>
        <taxon>Triticeae</taxon>
        <taxon>Triticinae</taxon>
        <taxon>Aegilops</taxon>
    </lineage>
</organism>
<keyword evidence="1" id="KW-0812">Transmembrane</keyword>
<evidence type="ECO:0000313" key="2">
    <source>
        <dbReference type="EnsemblPlants" id="AET5Gv20088600.4"/>
    </source>
</evidence>
<evidence type="ECO:0000256" key="1">
    <source>
        <dbReference type="SAM" id="Phobius"/>
    </source>
</evidence>
<keyword evidence="3" id="KW-1185">Reference proteome</keyword>
<dbReference type="AlphaFoldDB" id="A0A453JJY0"/>
<dbReference type="Gramene" id="AET5Gv20088600.4">
    <property type="protein sequence ID" value="AET5Gv20088600.4"/>
    <property type="gene ID" value="AET5Gv20088600"/>
</dbReference>
<accession>A0A453JJY0</accession>
<reference evidence="2" key="5">
    <citation type="journal article" date="2021" name="G3 (Bethesda)">
        <title>Aegilops tauschii genome assembly Aet v5.0 features greater sequence contiguity and improved annotation.</title>
        <authorList>
            <person name="Wang L."/>
            <person name="Zhu T."/>
            <person name="Rodriguez J.C."/>
            <person name="Deal K.R."/>
            <person name="Dubcovsky J."/>
            <person name="McGuire P.E."/>
            <person name="Lux T."/>
            <person name="Spannagl M."/>
            <person name="Mayer K.F.X."/>
            <person name="Baldrich P."/>
            <person name="Meyers B.C."/>
            <person name="Huo N."/>
            <person name="Gu Y.Q."/>
            <person name="Zhou H."/>
            <person name="Devos K.M."/>
            <person name="Bennetzen J.L."/>
            <person name="Unver T."/>
            <person name="Budak H."/>
            <person name="Gulick P.J."/>
            <person name="Galiba G."/>
            <person name="Kalapos B."/>
            <person name="Nelson D.R."/>
            <person name="Li P."/>
            <person name="You F.M."/>
            <person name="Luo M.C."/>
            <person name="Dvorak J."/>
        </authorList>
    </citation>
    <scope>NUCLEOTIDE SEQUENCE [LARGE SCALE GENOMIC DNA]</scope>
    <source>
        <strain evidence="2">cv. AL8/78</strain>
    </source>
</reference>
<sequence>MRNYVIVDTTTVVKRVHVNYVCSYWMCSNAGLLQIFVCFVGIVNIKWNWFILFF</sequence>
<reference evidence="2" key="4">
    <citation type="submission" date="2019-03" db="UniProtKB">
        <authorList>
            <consortium name="EnsemblPlants"/>
        </authorList>
    </citation>
    <scope>IDENTIFICATION</scope>
</reference>
<dbReference type="EnsemblPlants" id="AET5Gv20088600.1">
    <property type="protein sequence ID" value="AET5Gv20088600.1"/>
    <property type="gene ID" value="AET5Gv20088600"/>
</dbReference>
<reference evidence="2" key="3">
    <citation type="journal article" date="2017" name="Nature">
        <title>Genome sequence of the progenitor of the wheat D genome Aegilops tauschii.</title>
        <authorList>
            <person name="Luo M.C."/>
            <person name="Gu Y.Q."/>
            <person name="Puiu D."/>
            <person name="Wang H."/>
            <person name="Twardziok S.O."/>
            <person name="Deal K.R."/>
            <person name="Huo N."/>
            <person name="Zhu T."/>
            <person name="Wang L."/>
            <person name="Wang Y."/>
            <person name="McGuire P.E."/>
            <person name="Liu S."/>
            <person name="Long H."/>
            <person name="Ramasamy R.K."/>
            <person name="Rodriguez J.C."/>
            <person name="Van S.L."/>
            <person name="Yuan L."/>
            <person name="Wang Z."/>
            <person name="Xia Z."/>
            <person name="Xiao L."/>
            <person name="Anderson O.D."/>
            <person name="Ouyang S."/>
            <person name="Liang Y."/>
            <person name="Zimin A.V."/>
            <person name="Pertea G."/>
            <person name="Qi P."/>
            <person name="Bennetzen J.L."/>
            <person name="Dai X."/>
            <person name="Dawson M.W."/>
            <person name="Muller H.G."/>
            <person name="Kugler K."/>
            <person name="Rivarola-Duarte L."/>
            <person name="Spannagl M."/>
            <person name="Mayer K.F.X."/>
            <person name="Lu F.H."/>
            <person name="Bevan M.W."/>
            <person name="Leroy P."/>
            <person name="Li P."/>
            <person name="You F.M."/>
            <person name="Sun Q."/>
            <person name="Liu Z."/>
            <person name="Lyons E."/>
            <person name="Wicker T."/>
            <person name="Salzberg S.L."/>
            <person name="Devos K.M."/>
            <person name="Dvorak J."/>
        </authorList>
    </citation>
    <scope>NUCLEOTIDE SEQUENCE [LARGE SCALE GENOMIC DNA]</scope>
    <source>
        <strain evidence="2">cv. AL8/78</strain>
    </source>
</reference>
<keyword evidence="1" id="KW-1133">Transmembrane helix</keyword>
<reference evidence="3" key="2">
    <citation type="journal article" date="2017" name="Nat. Plants">
        <title>The Aegilops tauschii genome reveals multiple impacts of transposons.</title>
        <authorList>
            <person name="Zhao G."/>
            <person name="Zou C."/>
            <person name="Li K."/>
            <person name="Wang K."/>
            <person name="Li T."/>
            <person name="Gao L."/>
            <person name="Zhang X."/>
            <person name="Wang H."/>
            <person name="Yang Z."/>
            <person name="Liu X."/>
            <person name="Jiang W."/>
            <person name="Mao L."/>
            <person name="Kong X."/>
            <person name="Jiao Y."/>
            <person name="Jia J."/>
        </authorList>
    </citation>
    <scope>NUCLEOTIDE SEQUENCE [LARGE SCALE GENOMIC DNA]</scope>
    <source>
        <strain evidence="3">cv. AL8/78</strain>
    </source>
</reference>
<dbReference type="EnsemblPlants" id="AET5Gv20088600.4">
    <property type="protein sequence ID" value="AET5Gv20088600.4"/>
    <property type="gene ID" value="AET5Gv20088600"/>
</dbReference>
<evidence type="ECO:0000313" key="3">
    <source>
        <dbReference type="Proteomes" id="UP000015105"/>
    </source>
</evidence>
<dbReference type="Proteomes" id="UP000015105">
    <property type="component" value="Chromosome 5D"/>
</dbReference>
<proteinExistence type="predicted"/>
<evidence type="ECO:0008006" key="4">
    <source>
        <dbReference type="Google" id="ProtNLM"/>
    </source>
</evidence>
<dbReference type="Gramene" id="AET5Gv20088600.1">
    <property type="protein sequence ID" value="AET5Gv20088600.1"/>
    <property type="gene ID" value="AET5Gv20088600"/>
</dbReference>
<reference evidence="3" key="1">
    <citation type="journal article" date="2014" name="Science">
        <title>Ancient hybridizations among the ancestral genomes of bread wheat.</title>
        <authorList>
            <consortium name="International Wheat Genome Sequencing Consortium,"/>
            <person name="Marcussen T."/>
            <person name="Sandve S.R."/>
            <person name="Heier L."/>
            <person name="Spannagl M."/>
            <person name="Pfeifer M."/>
            <person name="Jakobsen K.S."/>
            <person name="Wulff B.B."/>
            <person name="Steuernagel B."/>
            <person name="Mayer K.F."/>
            <person name="Olsen O.A."/>
        </authorList>
    </citation>
    <scope>NUCLEOTIDE SEQUENCE [LARGE SCALE GENOMIC DNA]</scope>
    <source>
        <strain evidence="3">cv. AL8/78</strain>
    </source>
</reference>